<evidence type="ECO:0000259" key="5">
    <source>
        <dbReference type="Pfam" id="PF01258"/>
    </source>
</evidence>
<dbReference type="SUPFAM" id="SSF109635">
    <property type="entry name" value="DnaK suppressor protein DksA, alpha-hairpin domain"/>
    <property type="match status" value="1"/>
</dbReference>
<dbReference type="SUPFAM" id="SSF57716">
    <property type="entry name" value="Glucocorticoid receptor-like (DNA-binding domain)"/>
    <property type="match status" value="1"/>
</dbReference>
<evidence type="ECO:0000313" key="6">
    <source>
        <dbReference type="EMBL" id="SHH49921.1"/>
    </source>
</evidence>
<dbReference type="PROSITE" id="PS51128">
    <property type="entry name" value="ZF_DKSA_2"/>
    <property type="match status" value="1"/>
</dbReference>
<name>A0A1M5TGY5_9GAMM</name>
<feature type="zinc finger region" description="dksA C4-type" evidence="4">
    <location>
        <begin position="93"/>
        <end position="117"/>
    </location>
</feature>
<dbReference type="STRING" id="299255.SAMN02745129_2139"/>
<proteinExistence type="predicted"/>
<protein>
    <submittedName>
        <fullName evidence="6">Transcriptional regulator, TraR/DksA family</fullName>
    </submittedName>
</protein>
<keyword evidence="1" id="KW-0479">Metal-binding</keyword>
<dbReference type="InterPro" id="IPR000962">
    <property type="entry name" value="Znf_DskA_TraR"/>
</dbReference>
<evidence type="ECO:0000313" key="7">
    <source>
        <dbReference type="Proteomes" id="UP000184268"/>
    </source>
</evidence>
<dbReference type="AlphaFoldDB" id="A0A1M5TGY5"/>
<keyword evidence="3" id="KW-0862">Zinc</keyword>
<dbReference type="PROSITE" id="PS01102">
    <property type="entry name" value="ZF_DKSA_1"/>
    <property type="match status" value="1"/>
</dbReference>
<dbReference type="EMBL" id="FQXG01000003">
    <property type="protein sequence ID" value="SHH49921.1"/>
    <property type="molecule type" value="Genomic_DNA"/>
</dbReference>
<dbReference type="OrthoDB" id="6064855at2"/>
<dbReference type="InterPro" id="IPR020458">
    <property type="entry name" value="Znf_DskA_TraR_CS"/>
</dbReference>
<keyword evidence="2" id="KW-0863">Zinc-finger</keyword>
<evidence type="ECO:0000256" key="2">
    <source>
        <dbReference type="ARBA" id="ARBA00022771"/>
    </source>
</evidence>
<dbReference type="PANTHER" id="PTHR33823">
    <property type="entry name" value="RNA POLYMERASE-BINDING TRANSCRIPTION FACTOR DKSA-RELATED"/>
    <property type="match status" value="1"/>
</dbReference>
<dbReference type="RefSeq" id="WP_067665578.1">
    <property type="nucleotide sequence ID" value="NZ_FQXG01000003.1"/>
</dbReference>
<accession>A0A1M5TGY5</accession>
<dbReference type="PANTHER" id="PTHR33823:SF2">
    <property type="entry name" value="RNA POLYMERASE-BINDING TRANSCRIPTION FACTOR DKSA"/>
    <property type="match status" value="1"/>
</dbReference>
<evidence type="ECO:0000256" key="1">
    <source>
        <dbReference type="ARBA" id="ARBA00022723"/>
    </source>
</evidence>
<dbReference type="Pfam" id="PF01258">
    <property type="entry name" value="zf-dskA_traR"/>
    <property type="match status" value="1"/>
</dbReference>
<evidence type="ECO:0000256" key="3">
    <source>
        <dbReference type="ARBA" id="ARBA00022833"/>
    </source>
</evidence>
<dbReference type="InterPro" id="IPR037187">
    <property type="entry name" value="DnaK_N"/>
</dbReference>
<dbReference type="GO" id="GO:0008270">
    <property type="term" value="F:zinc ion binding"/>
    <property type="evidence" value="ECO:0007669"/>
    <property type="project" value="UniProtKB-KW"/>
</dbReference>
<gene>
    <name evidence="6" type="ORF">SAMN02745129_2139</name>
</gene>
<dbReference type="Gene3D" id="1.20.120.910">
    <property type="entry name" value="DksA, coiled-coil domain"/>
    <property type="match status" value="1"/>
</dbReference>
<sequence length="131" mass="14660">MNPTDIESHLSADQVRIIYSDLQNIITSGQNRVKVLEGIFTQIDGSFSDAVDAADANNQRTETLADIDREKQAIRAAQRALGRIDELGELGYCSECDVDIPFKRLKIAPTTTLCVDCKQAQEKFQRIHRHA</sequence>
<keyword evidence="7" id="KW-1185">Reference proteome</keyword>
<feature type="domain" description="Zinc finger DksA/TraR C4-type" evidence="5">
    <location>
        <begin position="88"/>
        <end position="123"/>
    </location>
</feature>
<evidence type="ECO:0000256" key="4">
    <source>
        <dbReference type="PROSITE-ProRule" id="PRU00510"/>
    </source>
</evidence>
<reference evidence="6 7" key="1">
    <citation type="submission" date="2016-11" db="EMBL/GenBank/DDBJ databases">
        <authorList>
            <person name="Jaros S."/>
            <person name="Januszkiewicz K."/>
            <person name="Wedrychowicz H."/>
        </authorList>
    </citation>
    <scope>NUCLEOTIDE SEQUENCE [LARGE SCALE GENOMIC DNA]</scope>
    <source>
        <strain evidence="6 7">DSM 16917</strain>
    </source>
</reference>
<dbReference type="Proteomes" id="UP000184268">
    <property type="component" value="Unassembled WGS sequence"/>
</dbReference>
<organism evidence="6 7">
    <name type="scientific">Ferrimonas marina</name>
    <dbReference type="NCBI Taxonomy" id="299255"/>
    <lineage>
        <taxon>Bacteria</taxon>
        <taxon>Pseudomonadati</taxon>
        <taxon>Pseudomonadota</taxon>
        <taxon>Gammaproteobacteria</taxon>
        <taxon>Alteromonadales</taxon>
        <taxon>Ferrimonadaceae</taxon>
        <taxon>Ferrimonas</taxon>
    </lineage>
</organism>